<dbReference type="GO" id="GO:0140359">
    <property type="term" value="F:ABC-type transporter activity"/>
    <property type="evidence" value="ECO:0007669"/>
    <property type="project" value="InterPro"/>
</dbReference>
<evidence type="ECO:0000256" key="5">
    <source>
        <dbReference type="ARBA" id="ARBA00022989"/>
    </source>
</evidence>
<evidence type="ECO:0000256" key="4">
    <source>
        <dbReference type="ARBA" id="ARBA00022692"/>
    </source>
</evidence>
<feature type="compositionally biased region" description="Polar residues" evidence="7">
    <location>
        <begin position="278"/>
        <end position="289"/>
    </location>
</feature>
<dbReference type="SUPFAM" id="SSF52540">
    <property type="entry name" value="P-loop containing nucleoside triphosphate hydrolases"/>
    <property type="match status" value="1"/>
</dbReference>
<evidence type="ECO:0000256" key="6">
    <source>
        <dbReference type="ARBA" id="ARBA00023136"/>
    </source>
</evidence>
<dbReference type="PANTHER" id="PTHR48041:SF63">
    <property type="entry name" value="EARLY GENE AT 23, ISOFORM C"/>
    <property type="match status" value="1"/>
</dbReference>
<dbReference type="InterPro" id="IPR050352">
    <property type="entry name" value="ABCG_transporters"/>
</dbReference>
<dbReference type="GO" id="GO:0016887">
    <property type="term" value="F:ATP hydrolysis activity"/>
    <property type="evidence" value="ECO:0007669"/>
    <property type="project" value="InterPro"/>
</dbReference>
<dbReference type="PANTHER" id="PTHR48041">
    <property type="entry name" value="ABC TRANSPORTER G FAMILY MEMBER 28"/>
    <property type="match status" value="1"/>
</dbReference>
<accession>A0A7R8WAX1</accession>
<dbReference type="Gene3D" id="3.40.50.300">
    <property type="entry name" value="P-loop containing nucleotide triphosphate hydrolases"/>
    <property type="match status" value="1"/>
</dbReference>
<evidence type="ECO:0000259" key="10">
    <source>
        <dbReference type="Pfam" id="PF19055"/>
    </source>
</evidence>
<dbReference type="GO" id="GO:0005524">
    <property type="term" value="F:ATP binding"/>
    <property type="evidence" value="ECO:0007669"/>
    <property type="project" value="InterPro"/>
</dbReference>
<dbReference type="Pfam" id="PF00005">
    <property type="entry name" value="ABC_tran"/>
    <property type="match status" value="1"/>
</dbReference>
<evidence type="ECO:0000256" key="1">
    <source>
        <dbReference type="ARBA" id="ARBA00004141"/>
    </source>
</evidence>
<feature type="region of interest" description="Disordered" evidence="7">
    <location>
        <begin position="272"/>
        <end position="337"/>
    </location>
</feature>
<proteinExistence type="inferred from homology"/>
<keyword evidence="5" id="KW-1133">Transmembrane helix</keyword>
<dbReference type="AlphaFoldDB" id="A0A7R8WAX1"/>
<feature type="region of interest" description="Disordered" evidence="7">
    <location>
        <begin position="216"/>
        <end position="244"/>
    </location>
</feature>
<comment type="subcellular location">
    <subcellularLocation>
        <location evidence="1">Membrane</location>
        <topology evidence="1">Multi-pass membrane protein</topology>
    </subcellularLocation>
</comment>
<dbReference type="InterPro" id="IPR027417">
    <property type="entry name" value="P-loop_NTPase"/>
</dbReference>
<evidence type="ECO:0000256" key="3">
    <source>
        <dbReference type="ARBA" id="ARBA00022448"/>
    </source>
</evidence>
<dbReference type="InterPro" id="IPR043926">
    <property type="entry name" value="ABCG_dom"/>
</dbReference>
<feature type="domain" description="ABC transporter family G" evidence="10">
    <location>
        <begin position="114"/>
        <end position="178"/>
    </location>
</feature>
<dbReference type="EMBL" id="OB661436">
    <property type="protein sequence ID" value="CAD7228217.1"/>
    <property type="molecule type" value="Genomic_DNA"/>
</dbReference>
<keyword evidence="4" id="KW-0812">Transmembrane</keyword>
<dbReference type="GO" id="GO:0005886">
    <property type="term" value="C:plasma membrane"/>
    <property type="evidence" value="ECO:0007669"/>
    <property type="project" value="TreeGrafter"/>
</dbReference>
<organism evidence="11">
    <name type="scientific">Cyprideis torosa</name>
    <dbReference type="NCBI Taxonomy" id="163714"/>
    <lineage>
        <taxon>Eukaryota</taxon>
        <taxon>Metazoa</taxon>
        <taxon>Ecdysozoa</taxon>
        <taxon>Arthropoda</taxon>
        <taxon>Crustacea</taxon>
        <taxon>Oligostraca</taxon>
        <taxon>Ostracoda</taxon>
        <taxon>Podocopa</taxon>
        <taxon>Podocopida</taxon>
        <taxon>Cytherocopina</taxon>
        <taxon>Cytheroidea</taxon>
        <taxon>Cytherideidae</taxon>
        <taxon>Cyprideis</taxon>
    </lineage>
</organism>
<comment type="similarity">
    <text evidence="2">Belongs to the ABC transporter superfamily. ABCG family. Eye pigment precursor importer (TC 3.A.1.204) subfamily.</text>
</comment>
<feature type="compositionally biased region" description="Low complexity" evidence="7">
    <location>
        <begin position="311"/>
        <end position="322"/>
    </location>
</feature>
<dbReference type="Pfam" id="PF19055">
    <property type="entry name" value="ABC2_membrane_7"/>
    <property type="match status" value="1"/>
</dbReference>
<feature type="chain" id="PRO_5043355246" evidence="8">
    <location>
        <begin position="22"/>
        <end position="360"/>
    </location>
</feature>
<keyword evidence="8" id="KW-0732">Signal</keyword>
<evidence type="ECO:0000256" key="8">
    <source>
        <dbReference type="SAM" id="SignalP"/>
    </source>
</evidence>
<feature type="compositionally biased region" description="Basic residues" evidence="7">
    <location>
        <begin position="323"/>
        <end position="337"/>
    </location>
</feature>
<dbReference type="OrthoDB" id="66620at2759"/>
<keyword evidence="3" id="KW-0813">Transport</keyword>
<dbReference type="InterPro" id="IPR003439">
    <property type="entry name" value="ABC_transporter-like_ATP-bd"/>
</dbReference>
<feature type="signal peptide" evidence="8">
    <location>
        <begin position="1"/>
        <end position="21"/>
    </location>
</feature>
<evidence type="ECO:0000256" key="2">
    <source>
        <dbReference type="ARBA" id="ARBA00005814"/>
    </source>
</evidence>
<gene>
    <name evidence="11" type="ORF">CTOB1V02_LOCUS6106</name>
</gene>
<evidence type="ECO:0000259" key="9">
    <source>
        <dbReference type="Pfam" id="PF00005"/>
    </source>
</evidence>
<keyword evidence="6" id="KW-0472">Membrane</keyword>
<protein>
    <submittedName>
        <fullName evidence="11">Uncharacterized protein</fullName>
    </submittedName>
</protein>
<sequence>MFSFSIFLYLQYTALLRLPDAMPHKEKTRHVQKLIDLLDLTRCQHTIIGDTMNRGLSGGEKKRASIASELLTNPALMLLDEPTSGLDSSSATSIISTLRDFAKKGNKSVIVTVHQPSSQIFYMFDRILLLADGQAAYYGSADDVVHHFSQLGYQMALHYNPADFMMELVKGSTEAKQRLIADVANRKEQGHRLSSHRDGSLEGLREVEETLVPRKHSLPWLPPSAGTDFDPGFDGSLPATPPGDGPLHSDVRCFDVCPKKVLEQVAPDAKELPVLEETTGNGRSSSPSTLVKIDRDEPDSGRASWTEECGSHTSGSSSVLSHHSPHHFTRRRSSRLKRQMTKWPTSFWTQLKVKHPLILF</sequence>
<evidence type="ECO:0000256" key="7">
    <source>
        <dbReference type="SAM" id="MobiDB-lite"/>
    </source>
</evidence>
<reference evidence="11" key="1">
    <citation type="submission" date="2020-11" db="EMBL/GenBank/DDBJ databases">
        <authorList>
            <person name="Tran Van P."/>
        </authorList>
    </citation>
    <scope>NUCLEOTIDE SEQUENCE</scope>
</reference>
<evidence type="ECO:0000313" key="11">
    <source>
        <dbReference type="EMBL" id="CAD7228217.1"/>
    </source>
</evidence>
<feature type="domain" description="ABC transporter" evidence="9">
    <location>
        <begin position="26"/>
        <end position="84"/>
    </location>
</feature>
<name>A0A7R8WAX1_9CRUS</name>